<reference evidence="1 2" key="1">
    <citation type="submission" date="2017-12" db="EMBL/GenBank/DDBJ databases">
        <authorList>
            <person name="Pombert J.-F."/>
            <person name="Haag K.L."/>
            <person name="Ebert D."/>
        </authorList>
    </citation>
    <scope>NUCLEOTIDE SEQUENCE [LARGE SCALE GENOMIC DNA]</scope>
    <source>
        <strain evidence="1">IL-BN-2</strain>
    </source>
</reference>
<dbReference type="AlphaFoldDB" id="A0A4Q9LFB8"/>
<dbReference type="VEuPathDB" id="MicrosporidiaDB:CWI39_0436p0040"/>
<dbReference type="EMBL" id="PIXR01000436">
    <property type="protein sequence ID" value="TBU06718.1"/>
    <property type="molecule type" value="Genomic_DNA"/>
</dbReference>
<dbReference type="Proteomes" id="UP000293045">
    <property type="component" value="Unassembled WGS sequence"/>
</dbReference>
<gene>
    <name evidence="1" type="ORF">CWI39_0436p0040</name>
</gene>
<organism evidence="1 2">
    <name type="scientific">Hamiltosporidium magnivora</name>
    <dbReference type="NCBI Taxonomy" id="148818"/>
    <lineage>
        <taxon>Eukaryota</taxon>
        <taxon>Fungi</taxon>
        <taxon>Fungi incertae sedis</taxon>
        <taxon>Microsporidia</taxon>
        <taxon>Dubosqiidae</taxon>
        <taxon>Hamiltosporidium</taxon>
    </lineage>
</organism>
<accession>A0A4Q9LFB8</accession>
<name>A0A4Q9LFB8_9MICR</name>
<dbReference type="VEuPathDB" id="MicrosporidiaDB:CWI36_0117p0030"/>
<sequence length="192" mass="22971">MWNPRNIEFNTKEDHYRDDSETSFCNKEIPNDDNLDNIHIVEECTIRMFELFLFSHYLPPKNLSVKDFLNFLHLFEAMNIEFDQKLARIIHVLSITLLNSKNMYSFGFKEELIKYIFIFELKLYDDIEFIPIDLVNLKNLIIFERESKVIDTLMSAEFTEILKFATEKEIDISGFASTENLQEDRKKEYKVN</sequence>
<evidence type="ECO:0000313" key="2">
    <source>
        <dbReference type="Proteomes" id="UP000293045"/>
    </source>
</evidence>
<protein>
    <submittedName>
        <fullName evidence="1">Uncharacterized protein</fullName>
    </submittedName>
</protein>
<evidence type="ECO:0000313" key="1">
    <source>
        <dbReference type="EMBL" id="TBU06718.1"/>
    </source>
</evidence>
<comment type="caution">
    <text evidence="1">The sequence shown here is derived from an EMBL/GenBank/DDBJ whole genome shotgun (WGS) entry which is preliminary data.</text>
</comment>
<proteinExistence type="predicted"/>